<dbReference type="GeneID" id="35872885"/>
<accession>A0A1I5KEU7</accession>
<gene>
    <name evidence="2" type="ORF">SAMN03084138_00620</name>
</gene>
<proteinExistence type="predicted"/>
<dbReference type="STRING" id="1121869.SAMN03084138_00620"/>
<dbReference type="InterPro" id="IPR002818">
    <property type="entry name" value="DJ-1/PfpI"/>
</dbReference>
<dbReference type="InterPro" id="IPR029062">
    <property type="entry name" value="Class_I_gatase-like"/>
</dbReference>
<dbReference type="Pfam" id="PF01965">
    <property type="entry name" value="DJ-1_PfpI"/>
    <property type="match status" value="1"/>
</dbReference>
<evidence type="ECO:0000259" key="1">
    <source>
        <dbReference type="Pfam" id="PF01965"/>
    </source>
</evidence>
<reference evidence="2 3" key="1">
    <citation type="submission" date="2016-10" db="EMBL/GenBank/DDBJ databases">
        <authorList>
            <person name="de Groot N.N."/>
        </authorList>
    </citation>
    <scope>NUCLEOTIDE SEQUENCE [LARGE SCALE GENOMIC DNA]</scope>
    <source>
        <strain evidence="2 3">DSM 15893</strain>
    </source>
</reference>
<dbReference type="SUPFAM" id="SSF52317">
    <property type="entry name" value="Class I glutamine amidotransferase-like"/>
    <property type="match status" value="1"/>
</dbReference>
<name>A0A1I5KEU7_9GAMM</name>
<dbReference type="PANTHER" id="PTHR43130">
    <property type="entry name" value="ARAC-FAMILY TRANSCRIPTIONAL REGULATOR"/>
    <property type="match status" value="1"/>
</dbReference>
<dbReference type="OrthoDB" id="3210279at2"/>
<protein>
    <submittedName>
        <fullName evidence="2">DJ-1/PfpI family protein</fullName>
    </submittedName>
</protein>
<dbReference type="Proteomes" id="UP000182692">
    <property type="component" value="Unassembled WGS sequence"/>
</dbReference>
<dbReference type="RefSeq" id="WP_017014823.1">
    <property type="nucleotide sequence ID" value="NZ_FOWR01000003.1"/>
</dbReference>
<dbReference type="Gene3D" id="3.40.50.880">
    <property type="match status" value="1"/>
</dbReference>
<dbReference type="GO" id="GO:0006355">
    <property type="term" value="P:regulation of DNA-templated transcription"/>
    <property type="evidence" value="ECO:0007669"/>
    <property type="project" value="TreeGrafter"/>
</dbReference>
<evidence type="ECO:0000313" key="3">
    <source>
        <dbReference type="Proteomes" id="UP000182692"/>
    </source>
</evidence>
<dbReference type="EMBL" id="FOWR01000003">
    <property type="protein sequence ID" value="SFO83622.1"/>
    <property type="molecule type" value="Genomic_DNA"/>
</dbReference>
<dbReference type="InterPro" id="IPR052158">
    <property type="entry name" value="INH-QAR"/>
</dbReference>
<evidence type="ECO:0000313" key="2">
    <source>
        <dbReference type="EMBL" id="SFO83622.1"/>
    </source>
</evidence>
<dbReference type="PANTHER" id="PTHR43130:SF2">
    <property type="entry name" value="DJ-1_PFPI DOMAIN-CONTAINING PROTEIN"/>
    <property type="match status" value="1"/>
</dbReference>
<dbReference type="AlphaFoldDB" id="A0A1I5KEU7"/>
<feature type="domain" description="DJ-1/PfpI" evidence="1">
    <location>
        <begin position="2"/>
        <end position="154"/>
    </location>
</feature>
<sequence length="198" mass="21192">MNIAILTFEGFNEMDAFVALSMLNRMKSFGWRVHLCSPSDPVTSMNGVTVRTQQSLEFANSADAVLVGSGKSSRDIASNGDVLRRMMFNPDKQCIGSQCSGALILSSLGLFQHSPACTDATTKPLLIASGATVLDQAFYAQGNLASAGGCLSSHYLAAWVIAKLAGLEHAKRVVDYVAPVGEKEETVDRCIKVIKPYL</sequence>
<organism evidence="2 3">
    <name type="scientific">Enterovibrio norvegicus DSM 15893</name>
    <dbReference type="NCBI Taxonomy" id="1121869"/>
    <lineage>
        <taxon>Bacteria</taxon>
        <taxon>Pseudomonadati</taxon>
        <taxon>Pseudomonadota</taxon>
        <taxon>Gammaproteobacteria</taxon>
        <taxon>Vibrionales</taxon>
        <taxon>Vibrionaceae</taxon>
        <taxon>Enterovibrio</taxon>
    </lineage>
</organism>